<name>A0A4R5DGP3_9BACT</name>
<accession>A0A4R5DGP3</accession>
<evidence type="ECO:0000313" key="1">
    <source>
        <dbReference type="EMBL" id="TDE11090.1"/>
    </source>
</evidence>
<evidence type="ECO:0008006" key="3">
    <source>
        <dbReference type="Google" id="ProtNLM"/>
    </source>
</evidence>
<sequence length="480" mass="53651">MRKMLLLGALGLLLNCKNKEPAKKVGEVEKGYSAVPVAEVGWDIYVAGVYRYGPSLMTNKDGSIDAWFAAEGDYYGEKIENFIKDDNHLPVSLASGNTAAQRFSISQPFYSLRVSCPNWGEINSNLTLSLYKWKTDYNTTIASMPVDSKKYVGFKDNQALEITNVSKIPAGEYLWVLSEPEGTTGVWKKSKPITNVTNYFNGQVVDGSYEAWCVLEKTSEALYWDQAAYRRTSDGGKTWTADKMVLKPTEGSRDGLSVCDPGTVKSGDYYYLGYTSTEDVRGLFNHVYVCRSKSPSGPWEKWNGAGWGGHPQPIVTFNGDVDSWGAGEPSMVIMDEKIFVYYSWNDEGQDLTTTRVATADIKNENWPAELTFHGTAINKSALTASDHCDVKYRDDLKKFQAIHTASRLTANSYIVLWESADGILFSKTGELRTNLKPFLHNCGWSGDERGHINPAVQQYLSYSYGEGWAKWNTAWHPLTF</sequence>
<gene>
    <name evidence="1" type="ORF">E0F88_26715</name>
</gene>
<dbReference type="EMBL" id="SMFL01000013">
    <property type="protein sequence ID" value="TDE11090.1"/>
    <property type="molecule type" value="Genomic_DNA"/>
</dbReference>
<comment type="caution">
    <text evidence="1">The sequence shown here is derived from an EMBL/GenBank/DDBJ whole genome shotgun (WGS) entry which is preliminary data.</text>
</comment>
<protein>
    <recommendedName>
        <fullName evidence="3">DUF4185 domain-containing protein</fullName>
    </recommendedName>
</protein>
<dbReference type="InterPro" id="IPR023296">
    <property type="entry name" value="Glyco_hydro_beta-prop_sf"/>
</dbReference>
<organism evidence="1 2">
    <name type="scientific">Dyadobacter psychrotolerans</name>
    <dbReference type="NCBI Taxonomy" id="2541721"/>
    <lineage>
        <taxon>Bacteria</taxon>
        <taxon>Pseudomonadati</taxon>
        <taxon>Bacteroidota</taxon>
        <taxon>Cytophagia</taxon>
        <taxon>Cytophagales</taxon>
        <taxon>Spirosomataceae</taxon>
        <taxon>Dyadobacter</taxon>
    </lineage>
</organism>
<dbReference type="Gene3D" id="2.115.10.20">
    <property type="entry name" value="Glycosyl hydrolase domain, family 43"/>
    <property type="match status" value="1"/>
</dbReference>
<dbReference type="AlphaFoldDB" id="A0A4R5DGP3"/>
<dbReference type="OrthoDB" id="41724at2"/>
<proteinExistence type="predicted"/>
<dbReference type="Proteomes" id="UP000294850">
    <property type="component" value="Unassembled WGS sequence"/>
</dbReference>
<dbReference type="SUPFAM" id="SSF75005">
    <property type="entry name" value="Arabinanase/levansucrase/invertase"/>
    <property type="match status" value="1"/>
</dbReference>
<reference evidence="1 2" key="1">
    <citation type="submission" date="2019-03" db="EMBL/GenBank/DDBJ databases">
        <title>Dyadobacter AR-3-6 sp. nov., isolated from arctic soil.</title>
        <authorList>
            <person name="Chaudhary D.K."/>
        </authorList>
    </citation>
    <scope>NUCLEOTIDE SEQUENCE [LARGE SCALE GENOMIC DNA]</scope>
    <source>
        <strain evidence="1 2">AR-3-6</strain>
    </source>
</reference>
<dbReference type="RefSeq" id="WP_131961351.1">
    <property type="nucleotide sequence ID" value="NZ_SMFL01000013.1"/>
</dbReference>
<keyword evidence="2" id="KW-1185">Reference proteome</keyword>
<evidence type="ECO:0000313" key="2">
    <source>
        <dbReference type="Proteomes" id="UP000294850"/>
    </source>
</evidence>